<reference evidence="6 8" key="2">
    <citation type="journal article" date="2019" name="Science, e1252229">
        <title>Invertible promoters mediate bacterial phase variation, antibiotic resistance, and host adaptation in the gut.</title>
        <authorList>
            <person name="Jiang X."/>
            <person name="Hall A.B."/>
            <person name="Arthur T.D."/>
            <person name="Plichta D.R."/>
            <person name="Covington C.T."/>
            <person name="Poyet M."/>
            <person name="Crothers J."/>
            <person name="Moses P.L."/>
            <person name="Tolonen A.C."/>
            <person name="Vlamakis H."/>
            <person name="Alm E.J."/>
            <person name="Xavier R.J."/>
        </authorList>
    </citation>
    <scope>NUCLEOTIDE SEQUENCE [LARGE SCALE GENOMIC DNA]</scope>
    <source>
        <strain evidence="6">Aa_0143</strain>
        <strain evidence="8">aa_0143</strain>
    </source>
</reference>
<dbReference type="InterPro" id="IPR004843">
    <property type="entry name" value="Calcineurin-like_PHP"/>
</dbReference>
<name>A0A174CN44_9FIRM</name>
<dbReference type="Proteomes" id="UP000292665">
    <property type="component" value="Unassembled WGS sequence"/>
</dbReference>
<keyword evidence="3" id="KW-0472">Membrane</keyword>
<keyword evidence="2 5" id="KW-0378">Hydrolase</keyword>
<dbReference type="SUPFAM" id="SSF56300">
    <property type="entry name" value="Metallo-dependent phosphatases"/>
    <property type="match status" value="1"/>
</dbReference>
<feature type="domain" description="Calcineurin-like phosphoesterase" evidence="4">
    <location>
        <begin position="50"/>
        <end position="228"/>
    </location>
</feature>
<dbReference type="EMBL" id="RCYR01000018">
    <property type="protein sequence ID" value="RYS79020.1"/>
    <property type="molecule type" value="Genomic_DNA"/>
</dbReference>
<accession>A0A174CN44</accession>
<evidence type="ECO:0000259" key="4">
    <source>
        <dbReference type="Pfam" id="PF00149"/>
    </source>
</evidence>
<dbReference type="GO" id="GO:0016020">
    <property type="term" value="C:membrane"/>
    <property type="evidence" value="ECO:0007669"/>
    <property type="project" value="GOC"/>
</dbReference>
<dbReference type="RefSeq" id="WP_004845012.1">
    <property type="nucleotide sequence ID" value="NZ_AP028249.1"/>
</dbReference>
<evidence type="ECO:0000256" key="1">
    <source>
        <dbReference type="ARBA" id="ARBA00022723"/>
    </source>
</evidence>
<dbReference type="EC" id="3.1.-.-" evidence="5"/>
<dbReference type="GO" id="GO:0008758">
    <property type="term" value="F:UDP-2,3-diacylglucosamine hydrolase activity"/>
    <property type="evidence" value="ECO:0007669"/>
    <property type="project" value="TreeGrafter"/>
</dbReference>
<dbReference type="GO" id="GO:0046872">
    <property type="term" value="F:metal ion binding"/>
    <property type="evidence" value="ECO:0007669"/>
    <property type="project" value="UniProtKB-KW"/>
</dbReference>
<proteinExistence type="predicted"/>
<keyword evidence="3" id="KW-0812">Transmembrane</keyword>
<evidence type="ECO:0000313" key="5">
    <source>
        <dbReference type="EMBL" id="CUO13066.1"/>
    </source>
</evidence>
<dbReference type="Proteomes" id="UP000095787">
    <property type="component" value="Unassembled WGS sequence"/>
</dbReference>
<dbReference type="GeneID" id="97328765"/>
<dbReference type="AlphaFoldDB" id="A0A174CN44"/>
<dbReference type="PANTHER" id="PTHR31302">
    <property type="entry name" value="TRANSMEMBRANE PROTEIN WITH METALLOPHOSPHOESTERASE DOMAIN-RELATED"/>
    <property type="match status" value="1"/>
</dbReference>
<dbReference type="Gene3D" id="3.60.21.10">
    <property type="match status" value="1"/>
</dbReference>
<protein>
    <submittedName>
        <fullName evidence="6">Metallophosphatase</fullName>
    </submittedName>
    <submittedName>
        <fullName evidence="5">Uncharacterized metallophosphoesterase Cj0846</fullName>
        <ecNumber evidence="5">3.1.-.-</ecNumber>
    </submittedName>
</protein>
<evidence type="ECO:0000256" key="2">
    <source>
        <dbReference type="ARBA" id="ARBA00022801"/>
    </source>
</evidence>
<dbReference type="Pfam" id="PF00149">
    <property type="entry name" value="Metallophos"/>
    <property type="match status" value="1"/>
</dbReference>
<dbReference type="EMBL" id="CYZO01000020">
    <property type="protein sequence ID" value="CUO13066.1"/>
    <property type="molecule type" value="Genomic_DNA"/>
</dbReference>
<evidence type="ECO:0000256" key="3">
    <source>
        <dbReference type="SAM" id="Phobius"/>
    </source>
</evidence>
<evidence type="ECO:0000313" key="8">
    <source>
        <dbReference type="Proteomes" id="UP000292665"/>
    </source>
</evidence>
<dbReference type="GO" id="GO:0009245">
    <property type="term" value="P:lipid A biosynthetic process"/>
    <property type="evidence" value="ECO:0007669"/>
    <property type="project" value="TreeGrafter"/>
</dbReference>
<evidence type="ECO:0000313" key="7">
    <source>
        <dbReference type="Proteomes" id="UP000095787"/>
    </source>
</evidence>
<evidence type="ECO:0000313" key="6">
    <source>
        <dbReference type="EMBL" id="RYS79020.1"/>
    </source>
</evidence>
<dbReference type="InterPro" id="IPR051158">
    <property type="entry name" value="Metallophosphoesterase_sf"/>
</dbReference>
<dbReference type="PANTHER" id="PTHR31302:SF31">
    <property type="entry name" value="PHOSPHODIESTERASE YAEI"/>
    <property type="match status" value="1"/>
</dbReference>
<reference evidence="5 7" key="1">
    <citation type="submission" date="2015-09" db="EMBL/GenBank/DDBJ databases">
        <authorList>
            <consortium name="Pathogen Informatics"/>
        </authorList>
    </citation>
    <scope>NUCLEOTIDE SEQUENCE [LARGE SCALE GENOMIC DNA]</scope>
    <source>
        <strain evidence="5 7">2789STDY5834841</strain>
    </source>
</reference>
<organism evidence="5 7">
    <name type="scientific">[Ruminococcus] torques</name>
    <dbReference type="NCBI Taxonomy" id="33039"/>
    <lineage>
        <taxon>Bacteria</taxon>
        <taxon>Bacillati</taxon>
        <taxon>Bacillota</taxon>
        <taxon>Clostridia</taxon>
        <taxon>Lachnospirales</taxon>
        <taxon>Lachnospiraceae</taxon>
        <taxon>Mediterraneibacter</taxon>
    </lineage>
</organism>
<keyword evidence="1" id="KW-0479">Metal-binding</keyword>
<gene>
    <name evidence="6" type="ORF">EAI93_09470</name>
    <name evidence="5" type="ORF">ERS852456_01694</name>
</gene>
<sequence>MNNTAWWIIIFILILLILAAGEIYRETHTFRVRKYKVKTKKNIGIQNCVKVIFLSDLHNCVYGNKNDKLYKAIQAEMPDMILIGGDMLVAKEGSSVQEALEFVKKLPHICQVYYTNGNHEQRMKENTDIYGDTYERYKAKLENCGVCFLENKAENIEKNGMKFSIYGLELDSSVNRKFKKADVTEKTVEEKIGKKGKDYSILMAHNPAYMDAYKKWGADLILSGHLHGGLVRCPGIGAVVTPQGFLFPKYSGEMRREGEQTIVVSRGLGSHTINIRLFNMPEVIAIEVCVR</sequence>
<keyword evidence="3" id="KW-1133">Transmembrane helix</keyword>
<feature type="transmembrane region" description="Helical" evidence="3">
    <location>
        <begin position="6"/>
        <end position="24"/>
    </location>
</feature>
<dbReference type="InterPro" id="IPR029052">
    <property type="entry name" value="Metallo-depent_PP-like"/>
</dbReference>